<dbReference type="InterPro" id="IPR011067">
    <property type="entry name" value="Plasmid_toxin/cell-grow_inhib"/>
</dbReference>
<accession>A0A0D7EX30</accession>
<dbReference type="EMBL" id="JXXE01000203">
    <property type="protein sequence ID" value="KIZ44002.1"/>
    <property type="molecule type" value="Genomic_DNA"/>
</dbReference>
<dbReference type="RefSeq" id="WP_044409767.1">
    <property type="nucleotide sequence ID" value="NZ_JXXE01000203.1"/>
</dbReference>
<dbReference type="PANTHER" id="PTHR33988:SF2">
    <property type="entry name" value="ENDORIBONUCLEASE MAZF"/>
    <property type="match status" value="1"/>
</dbReference>
<dbReference type="SUPFAM" id="SSF50118">
    <property type="entry name" value="Cell growth inhibitor/plasmid maintenance toxic component"/>
    <property type="match status" value="1"/>
</dbReference>
<dbReference type="GO" id="GO:0016075">
    <property type="term" value="P:rRNA catabolic process"/>
    <property type="evidence" value="ECO:0007669"/>
    <property type="project" value="TreeGrafter"/>
</dbReference>
<dbReference type="Proteomes" id="UP000032515">
    <property type="component" value="Unassembled WGS sequence"/>
</dbReference>
<sequence>MRRGDLVTVAMSGPYGKPRPAVIIQADSFEHVQSVTFLPLTSDITEALTFRVLIEPSSENRLRATSQVMADKCSTLPRNKVGDVFGRLTDSDMTAVNRALAIFLGFV</sequence>
<reference evidence="1 2" key="1">
    <citation type="submission" date="2014-11" db="EMBL/GenBank/DDBJ databases">
        <title>Genomics and ecophysiology of heterotrophic nitrogen fixing bacteria isolated from estuarine surface water.</title>
        <authorList>
            <person name="Bentzon-Tilia M."/>
            <person name="Severin I."/>
            <person name="Hansen L.H."/>
            <person name="Riemann L."/>
        </authorList>
    </citation>
    <scope>NUCLEOTIDE SEQUENCE [LARGE SCALE GENOMIC DNA]</scope>
    <source>
        <strain evidence="1 2">BAL398</strain>
    </source>
</reference>
<dbReference type="Gene3D" id="2.30.30.110">
    <property type="match status" value="1"/>
</dbReference>
<proteinExistence type="predicted"/>
<name>A0A0D7EX30_RHOPL</name>
<dbReference type="GO" id="GO:0006402">
    <property type="term" value="P:mRNA catabolic process"/>
    <property type="evidence" value="ECO:0007669"/>
    <property type="project" value="TreeGrafter"/>
</dbReference>
<dbReference type="AlphaFoldDB" id="A0A0D7EX30"/>
<organism evidence="1 2">
    <name type="scientific">Rhodopseudomonas palustris</name>
    <dbReference type="NCBI Taxonomy" id="1076"/>
    <lineage>
        <taxon>Bacteria</taxon>
        <taxon>Pseudomonadati</taxon>
        <taxon>Pseudomonadota</taxon>
        <taxon>Alphaproteobacteria</taxon>
        <taxon>Hyphomicrobiales</taxon>
        <taxon>Nitrobacteraceae</taxon>
        <taxon>Rhodopseudomonas</taxon>
    </lineage>
</organism>
<protein>
    <submittedName>
        <fullName evidence="1">Growth inhibitor PemK</fullName>
    </submittedName>
</protein>
<comment type="caution">
    <text evidence="1">The sequence shown here is derived from an EMBL/GenBank/DDBJ whole genome shotgun (WGS) entry which is preliminary data.</text>
</comment>
<dbReference type="GO" id="GO:0004521">
    <property type="term" value="F:RNA endonuclease activity"/>
    <property type="evidence" value="ECO:0007669"/>
    <property type="project" value="TreeGrafter"/>
</dbReference>
<dbReference type="GO" id="GO:0003677">
    <property type="term" value="F:DNA binding"/>
    <property type="evidence" value="ECO:0007669"/>
    <property type="project" value="InterPro"/>
</dbReference>
<dbReference type="OrthoDB" id="3196747at2"/>
<dbReference type="InterPro" id="IPR003477">
    <property type="entry name" value="PemK-like"/>
</dbReference>
<dbReference type="PANTHER" id="PTHR33988">
    <property type="entry name" value="ENDORIBONUCLEASE MAZF-RELATED"/>
    <property type="match status" value="1"/>
</dbReference>
<evidence type="ECO:0000313" key="1">
    <source>
        <dbReference type="EMBL" id="KIZ44002.1"/>
    </source>
</evidence>
<evidence type="ECO:0000313" key="2">
    <source>
        <dbReference type="Proteomes" id="UP000032515"/>
    </source>
</evidence>
<dbReference type="PATRIC" id="fig|1076.23.peg.1494"/>
<gene>
    <name evidence="1" type="ORF">OO17_10470</name>
</gene>
<dbReference type="Pfam" id="PF02452">
    <property type="entry name" value="PemK_toxin"/>
    <property type="match status" value="1"/>
</dbReference>